<evidence type="ECO:0000256" key="6">
    <source>
        <dbReference type="PROSITE-ProRule" id="PRU01373"/>
    </source>
</evidence>
<keyword evidence="7" id="KW-0812">Transmembrane</keyword>
<dbReference type="InterPro" id="IPR005490">
    <property type="entry name" value="LD_TPept_cat_dom"/>
</dbReference>
<accession>A0A0R2IB35</accession>
<sequence>MKRGTRIAWTAAAIVVVLLGLNYWHQATHFNKQVTVNGVAVGGMNAQQAYHKLSSTKISNDVYLNGQKIYSGKTTDPGFTSADQSKVKAALKKQVTFFPSKQKRELTVTPSNADTQAAKEMRSAVNEKIAVLNETRKKPVDAKVTWQNNHVNVIEPKKGNYYDQKRLAKYLRNHQYDVVMHLPTYYLQPLGPGSSTIKREQKKLQALNNAKITYQVEDKQYKFNADQVITKATYNGSYHYDTSKVNSQIKKINEKQATLGKAFKFRTHAGKEIKTATDGSYCWKINAHKAGQTLAQGLVDGKSKVDAKTDLEGLGYTAHGLGYGVKKNDGLGDTYVEVSIEQQHAWFYKNGKEVFSANIVSGKHSDGEDTPKGVWYILYQQKNATLRGTSKNGRPYASPVKYWSPFTDSGDGFHDASWRTNWSSRAYLTDGSNGCCNMHPGDAGPAFEAMETHEPVIIY</sequence>
<evidence type="ECO:0000256" key="1">
    <source>
        <dbReference type="ARBA" id="ARBA00004752"/>
    </source>
</evidence>
<feature type="active site" description="Nucleophile" evidence="6">
    <location>
        <position position="435"/>
    </location>
</feature>
<evidence type="ECO:0000256" key="4">
    <source>
        <dbReference type="ARBA" id="ARBA00022984"/>
    </source>
</evidence>
<keyword evidence="7" id="KW-0472">Membrane</keyword>
<dbReference type="GO" id="GO:0018104">
    <property type="term" value="P:peptidoglycan-protein cross-linking"/>
    <property type="evidence" value="ECO:0007669"/>
    <property type="project" value="TreeGrafter"/>
</dbReference>
<dbReference type="Proteomes" id="UP000050934">
    <property type="component" value="Unassembled WGS sequence"/>
</dbReference>
<keyword evidence="10" id="KW-1185">Reference proteome</keyword>
<evidence type="ECO:0000313" key="9">
    <source>
        <dbReference type="EMBL" id="KRN59194.1"/>
    </source>
</evidence>
<evidence type="ECO:0000256" key="3">
    <source>
        <dbReference type="ARBA" id="ARBA00022960"/>
    </source>
</evidence>
<dbReference type="EMBL" id="JQBW01000006">
    <property type="protein sequence ID" value="KRN59194.1"/>
    <property type="molecule type" value="Genomic_DNA"/>
</dbReference>
<dbReference type="GO" id="GO:0016740">
    <property type="term" value="F:transferase activity"/>
    <property type="evidence" value="ECO:0007669"/>
    <property type="project" value="UniProtKB-KW"/>
</dbReference>
<evidence type="ECO:0000256" key="7">
    <source>
        <dbReference type="SAM" id="Phobius"/>
    </source>
</evidence>
<dbReference type="UniPathway" id="UPA00219"/>
<feature type="transmembrane region" description="Helical" evidence="7">
    <location>
        <begin position="7"/>
        <end position="25"/>
    </location>
</feature>
<keyword evidence="4 6" id="KW-0573">Peptidoglycan synthesis</keyword>
<evidence type="ECO:0000256" key="2">
    <source>
        <dbReference type="ARBA" id="ARBA00022679"/>
    </source>
</evidence>
<keyword evidence="3 6" id="KW-0133">Cell shape</keyword>
<dbReference type="AlphaFoldDB" id="A0A0R2IB35"/>
<dbReference type="CDD" id="cd16913">
    <property type="entry name" value="YkuD_like"/>
    <property type="match status" value="1"/>
</dbReference>
<feature type="domain" description="L,D-TPase catalytic" evidence="8">
    <location>
        <begin position="334"/>
        <end position="459"/>
    </location>
</feature>
<dbReference type="RefSeq" id="WP_057740652.1">
    <property type="nucleotide sequence ID" value="NZ_JQBW01000006.1"/>
</dbReference>
<evidence type="ECO:0000256" key="5">
    <source>
        <dbReference type="ARBA" id="ARBA00023316"/>
    </source>
</evidence>
<dbReference type="PATRIC" id="fig|396268.3.peg.234"/>
<dbReference type="GO" id="GO:0005576">
    <property type="term" value="C:extracellular region"/>
    <property type="evidence" value="ECO:0007669"/>
    <property type="project" value="TreeGrafter"/>
</dbReference>
<dbReference type="PROSITE" id="PS52029">
    <property type="entry name" value="LD_TPASE"/>
    <property type="match status" value="1"/>
</dbReference>
<evidence type="ECO:0000259" key="8">
    <source>
        <dbReference type="PROSITE" id="PS52029"/>
    </source>
</evidence>
<dbReference type="InterPro" id="IPR038054">
    <property type="entry name" value="LD_TPept-like_central_sf"/>
</dbReference>
<dbReference type="GO" id="GO:0071972">
    <property type="term" value="F:peptidoglycan L,D-transpeptidase activity"/>
    <property type="evidence" value="ECO:0007669"/>
    <property type="project" value="TreeGrafter"/>
</dbReference>
<feature type="active site" description="Proton donor/acceptor" evidence="6">
    <location>
        <position position="414"/>
    </location>
</feature>
<dbReference type="GO" id="GO:0008360">
    <property type="term" value="P:regulation of cell shape"/>
    <property type="evidence" value="ECO:0007669"/>
    <property type="project" value="UniProtKB-UniRule"/>
</dbReference>
<dbReference type="PANTHER" id="PTHR30582">
    <property type="entry name" value="L,D-TRANSPEPTIDASE"/>
    <property type="match status" value="1"/>
</dbReference>
<comment type="pathway">
    <text evidence="1 6">Cell wall biogenesis; peptidoglycan biosynthesis.</text>
</comment>
<dbReference type="STRING" id="396268.IV45_GL000233"/>
<dbReference type="SUPFAM" id="SSF141523">
    <property type="entry name" value="L,D-transpeptidase catalytic domain-like"/>
    <property type="match status" value="1"/>
</dbReference>
<keyword evidence="7" id="KW-1133">Transmembrane helix</keyword>
<dbReference type="Pfam" id="PF03734">
    <property type="entry name" value="YkuD"/>
    <property type="match status" value="1"/>
</dbReference>
<proteinExistence type="predicted"/>
<dbReference type="Gene3D" id="2.40.440.10">
    <property type="entry name" value="L,D-transpeptidase catalytic domain-like"/>
    <property type="match status" value="1"/>
</dbReference>
<comment type="caution">
    <text evidence="9">The sequence shown here is derived from an EMBL/GenBank/DDBJ whole genome shotgun (WGS) entry which is preliminary data.</text>
</comment>
<organism evidence="9 10">
    <name type="scientific">Limosilactobacillus secaliphilus</name>
    <dbReference type="NCBI Taxonomy" id="396268"/>
    <lineage>
        <taxon>Bacteria</taxon>
        <taxon>Bacillati</taxon>
        <taxon>Bacillota</taxon>
        <taxon>Bacilli</taxon>
        <taxon>Lactobacillales</taxon>
        <taxon>Lactobacillaceae</taxon>
        <taxon>Limosilactobacillus</taxon>
    </lineage>
</organism>
<dbReference type="PANTHER" id="PTHR30582:SF33">
    <property type="entry name" value="EXPORTED PROTEIN"/>
    <property type="match status" value="1"/>
</dbReference>
<dbReference type="InterPro" id="IPR038063">
    <property type="entry name" value="Transpep_catalytic_dom"/>
</dbReference>
<protein>
    <recommendedName>
        <fullName evidence="8">L,D-TPase catalytic domain-containing protein</fullName>
    </recommendedName>
</protein>
<dbReference type="OrthoDB" id="3176960at2"/>
<gene>
    <name evidence="9" type="ORF">IV45_GL000233</name>
</gene>
<dbReference type="Gene3D" id="3.10.20.800">
    <property type="match status" value="1"/>
</dbReference>
<reference evidence="9 10" key="1">
    <citation type="journal article" date="2015" name="Genome Announc.">
        <title>Expanding the biotechnology potential of lactobacilli through comparative genomics of 213 strains and associated genera.</title>
        <authorList>
            <person name="Sun Z."/>
            <person name="Harris H.M."/>
            <person name="McCann A."/>
            <person name="Guo C."/>
            <person name="Argimon S."/>
            <person name="Zhang W."/>
            <person name="Yang X."/>
            <person name="Jeffery I.B."/>
            <person name="Cooney J.C."/>
            <person name="Kagawa T.F."/>
            <person name="Liu W."/>
            <person name="Song Y."/>
            <person name="Salvetti E."/>
            <person name="Wrobel A."/>
            <person name="Rasinkangas P."/>
            <person name="Parkhill J."/>
            <person name="Rea M.C."/>
            <person name="O'Sullivan O."/>
            <person name="Ritari J."/>
            <person name="Douillard F.P."/>
            <person name="Paul Ross R."/>
            <person name="Yang R."/>
            <person name="Briner A.E."/>
            <person name="Felis G.E."/>
            <person name="de Vos W.M."/>
            <person name="Barrangou R."/>
            <person name="Klaenhammer T.R."/>
            <person name="Caufield P.W."/>
            <person name="Cui Y."/>
            <person name="Zhang H."/>
            <person name="O'Toole P.W."/>
        </authorList>
    </citation>
    <scope>NUCLEOTIDE SEQUENCE [LARGE SCALE GENOMIC DNA]</scope>
    <source>
        <strain evidence="9 10">DSM 17896</strain>
    </source>
</reference>
<keyword evidence="2" id="KW-0808">Transferase</keyword>
<dbReference type="SUPFAM" id="SSF143985">
    <property type="entry name" value="L,D-transpeptidase pre-catalytic domain-like"/>
    <property type="match status" value="1"/>
</dbReference>
<name>A0A0R2IB35_9LACO</name>
<dbReference type="GO" id="GO:0071555">
    <property type="term" value="P:cell wall organization"/>
    <property type="evidence" value="ECO:0007669"/>
    <property type="project" value="UniProtKB-UniRule"/>
</dbReference>
<dbReference type="InterPro" id="IPR050979">
    <property type="entry name" value="LD-transpeptidase"/>
</dbReference>
<keyword evidence="5 6" id="KW-0961">Cell wall biogenesis/degradation</keyword>
<evidence type="ECO:0000313" key="10">
    <source>
        <dbReference type="Proteomes" id="UP000050934"/>
    </source>
</evidence>